<reference evidence="2 3" key="1">
    <citation type="submission" date="2017-04" db="EMBL/GenBank/DDBJ databases">
        <title>Draft genome sequence of Marssonina coronaria NL1: causal agent of apple blotch.</title>
        <authorList>
            <person name="Cheng Q."/>
        </authorList>
    </citation>
    <scope>NUCLEOTIDE SEQUENCE [LARGE SCALE GENOMIC DNA]</scope>
    <source>
        <strain evidence="2 3">NL1</strain>
    </source>
</reference>
<proteinExistence type="predicted"/>
<accession>A0A218YSQ3</accession>
<feature type="compositionally biased region" description="Low complexity" evidence="1">
    <location>
        <begin position="55"/>
        <end position="66"/>
    </location>
</feature>
<dbReference type="EMBL" id="MZNU01000418">
    <property type="protein sequence ID" value="OWO97881.1"/>
    <property type="molecule type" value="Genomic_DNA"/>
</dbReference>
<feature type="region of interest" description="Disordered" evidence="1">
    <location>
        <begin position="51"/>
        <end position="88"/>
    </location>
</feature>
<evidence type="ECO:0000313" key="3">
    <source>
        <dbReference type="Proteomes" id="UP000242519"/>
    </source>
</evidence>
<sequence>MGGYVDSEDARSYVWRRAKQRRLDSSDWACRACTGLPCIFPTGRRGIGTEMGRPGAAALSQRASRGARGRGASGALLPSHRPRDSPAGAPCRMAVAIASQCVLPAAFLAAAACPSGPFLALSPSLAPFPPLSSRCPGREPGARSQEAVHPGRLSESPPTPPRHLTRR</sequence>
<feature type="region of interest" description="Disordered" evidence="1">
    <location>
        <begin position="129"/>
        <end position="167"/>
    </location>
</feature>
<dbReference type="Proteomes" id="UP000242519">
    <property type="component" value="Unassembled WGS sequence"/>
</dbReference>
<organism evidence="2 3">
    <name type="scientific">Diplocarpon coronariae</name>
    <dbReference type="NCBI Taxonomy" id="2795749"/>
    <lineage>
        <taxon>Eukaryota</taxon>
        <taxon>Fungi</taxon>
        <taxon>Dikarya</taxon>
        <taxon>Ascomycota</taxon>
        <taxon>Pezizomycotina</taxon>
        <taxon>Leotiomycetes</taxon>
        <taxon>Helotiales</taxon>
        <taxon>Drepanopezizaceae</taxon>
        <taxon>Diplocarpon</taxon>
    </lineage>
</organism>
<evidence type="ECO:0000256" key="1">
    <source>
        <dbReference type="SAM" id="MobiDB-lite"/>
    </source>
</evidence>
<dbReference type="AlphaFoldDB" id="A0A218YSQ3"/>
<gene>
    <name evidence="2" type="ORF">B2J93_444</name>
</gene>
<evidence type="ECO:0000313" key="2">
    <source>
        <dbReference type="EMBL" id="OWO97881.1"/>
    </source>
</evidence>
<dbReference type="InParanoid" id="A0A218YSQ3"/>
<comment type="caution">
    <text evidence="2">The sequence shown here is derived from an EMBL/GenBank/DDBJ whole genome shotgun (WGS) entry which is preliminary data.</text>
</comment>
<name>A0A218YSQ3_9HELO</name>
<protein>
    <submittedName>
        <fullName evidence="2">Uncharacterized protein</fullName>
    </submittedName>
</protein>
<keyword evidence="3" id="KW-1185">Reference proteome</keyword>